<feature type="transmembrane region" description="Helical" evidence="2">
    <location>
        <begin position="38"/>
        <end position="60"/>
    </location>
</feature>
<evidence type="ECO:0000256" key="2">
    <source>
        <dbReference type="SAM" id="Phobius"/>
    </source>
</evidence>
<protein>
    <submittedName>
        <fullName evidence="3">Uncharacterized protein</fullName>
    </submittedName>
</protein>
<organism evidence="3 4">
    <name type="scientific">Pseudomonas mangiferae</name>
    <dbReference type="NCBI Taxonomy" id="2593654"/>
    <lineage>
        <taxon>Bacteria</taxon>
        <taxon>Pseudomonadati</taxon>
        <taxon>Pseudomonadota</taxon>
        <taxon>Gammaproteobacteria</taxon>
        <taxon>Pseudomonadales</taxon>
        <taxon>Pseudomonadaceae</taxon>
        <taxon>Pseudomonas</taxon>
    </lineage>
</organism>
<keyword evidence="4" id="KW-1185">Reference proteome</keyword>
<evidence type="ECO:0000313" key="3">
    <source>
        <dbReference type="EMBL" id="TRX73491.1"/>
    </source>
</evidence>
<keyword evidence="2" id="KW-1133">Transmembrane helix</keyword>
<gene>
    <name evidence="3" type="ORF">FM069_17175</name>
</gene>
<accession>A0A553GVG5</accession>
<feature type="transmembrane region" description="Helical" evidence="2">
    <location>
        <begin position="72"/>
        <end position="93"/>
    </location>
</feature>
<dbReference type="OrthoDB" id="4808534at2"/>
<evidence type="ECO:0000313" key="4">
    <source>
        <dbReference type="Proteomes" id="UP000315235"/>
    </source>
</evidence>
<evidence type="ECO:0000256" key="1">
    <source>
        <dbReference type="SAM" id="MobiDB-lite"/>
    </source>
</evidence>
<sequence>MNQSLAKPLGAPTPPATTDGRTPNLYEVWGDTVAGRDLMLSILLGGAVSLGTFGLAHVALHQVVESVQMAKAYSMLVGILGCLAGGVASAWLFKPKRLVLEQVVDPAFRQQVVAELLKEYGSLGRLEELSPHVVAELHELGLYELFREAQAQEALVREADAEPDRHLPMNASLVGGRS</sequence>
<dbReference type="EMBL" id="VJOY01000014">
    <property type="protein sequence ID" value="TRX73491.1"/>
    <property type="molecule type" value="Genomic_DNA"/>
</dbReference>
<name>A0A553GVG5_9PSED</name>
<keyword evidence="2" id="KW-0472">Membrane</keyword>
<comment type="caution">
    <text evidence="3">The sequence shown here is derived from an EMBL/GenBank/DDBJ whole genome shotgun (WGS) entry which is preliminary data.</text>
</comment>
<reference evidence="3 4" key="1">
    <citation type="submission" date="2019-07" db="EMBL/GenBank/DDBJ databases">
        <title>Pseudomonas mangiferae sp. nov., isolated from bark of mango tree in Thailand.</title>
        <authorList>
            <person name="Srisuk N."/>
            <person name="Anurat P."/>
        </authorList>
    </citation>
    <scope>NUCLEOTIDE SEQUENCE [LARGE SCALE GENOMIC DNA]</scope>
    <source>
        <strain evidence="3 4">DMKU_BBB3-04</strain>
    </source>
</reference>
<keyword evidence="2" id="KW-0812">Transmembrane</keyword>
<feature type="region of interest" description="Disordered" evidence="1">
    <location>
        <begin position="1"/>
        <end position="23"/>
    </location>
</feature>
<dbReference type="Proteomes" id="UP000315235">
    <property type="component" value="Unassembled WGS sequence"/>
</dbReference>
<dbReference type="AlphaFoldDB" id="A0A553GVG5"/>
<dbReference type="RefSeq" id="WP_143489603.1">
    <property type="nucleotide sequence ID" value="NZ_VJOY01000014.1"/>
</dbReference>
<proteinExistence type="predicted"/>